<proteinExistence type="predicted"/>
<evidence type="ECO:0000313" key="2">
    <source>
        <dbReference type="Proteomes" id="UP000018545"/>
    </source>
</evidence>
<evidence type="ECO:0008006" key="3">
    <source>
        <dbReference type="Google" id="ProtNLM"/>
    </source>
</evidence>
<evidence type="ECO:0000313" key="1">
    <source>
        <dbReference type="EMBL" id="AHB70306.1"/>
    </source>
</evidence>
<dbReference type="KEGG" id="csi:P262_02733"/>
<dbReference type="PATRIC" id="fig|1401659.3.peg.1925"/>
<reference evidence="1 2" key="1">
    <citation type="journal article" date="2014" name="Genome Announc.">
        <title>Complete Genome Sequence of Cronobacter sakazakii Strain CMCC 45402.</title>
        <authorList>
            <person name="Zhao Z."/>
            <person name="Wang L."/>
            <person name="Wang B."/>
            <person name="Liang H."/>
            <person name="Ye Q."/>
            <person name="Zeng M."/>
        </authorList>
    </citation>
    <scope>NUCLEOTIDE SEQUENCE [LARGE SCALE GENOMIC DNA]</scope>
    <source>
        <strain evidence="2">45402</strain>
    </source>
</reference>
<sequence>MAMSKDSDYLVIYRGEEHQRITPGRWVLIQRAREYGGGWWLGRAYDDVFMLEFERPSSMSDGISYILSHGRMQNATLWDDDFQLTP</sequence>
<name>V5TYF1_9ENTR</name>
<dbReference type="HOGENOM" id="CLU_175433_0_0_6"/>
<dbReference type="EMBL" id="CP006731">
    <property type="protein sequence ID" value="AHB70306.1"/>
    <property type="molecule type" value="Genomic_DNA"/>
</dbReference>
<dbReference type="AlphaFoldDB" id="V5TYF1"/>
<organism evidence="1 2">
    <name type="scientific">Cronobacter malonaticus</name>
    <dbReference type="NCBI Taxonomy" id="413503"/>
    <lineage>
        <taxon>Bacteria</taxon>
        <taxon>Pseudomonadati</taxon>
        <taxon>Pseudomonadota</taxon>
        <taxon>Gammaproteobacteria</taxon>
        <taxon>Enterobacterales</taxon>
        <taxon>Enterobacteriaceae</taxon>
        <taxon>Cronobacter</taxon>
    </lineage>
</organism>
<dbReference type="Proteomes" id="UP000018545">
    <property type="component" value="Chromosome"/>
</dbReference>
<gene>
    <name evidence="1" type="ORF">P262_02733</name>
</gene>
<accession>V5TYF1</accession>
<protein>
    <recommendedName>
        <fullName evidence="3">LF-82</fullName>
    </recommendedName>
</protein>